<accession>A0A554LHS1</accession>
<dbReference type="PANTHER" id="PTHR43584:SF8">
    <property type="entry name" value="N-ACETYLMURAMATE ALPHA-1-PHOSPHATE URIDYLYLTRANSFERASE"/>
    <property type="match status" value="1"/>
</dbReference>
<name>A0A554LHS1_9BACT</name>
<dbReference type="InterPro" id="IPR050065">
    <property type="entry name" value="GlmU-like"/>
</dbReference>
<keyword evidence="4" id="KW-0012">Acyltransferase</keyword>
<dbReference type="Proteomes" id="UP000315589">
    <property type="component" value="Unassembled WGS sequence"/>
</dbReference>
<dbReference type="SUPFAM" id="SSF51161">
    <property type="entry name" value="Trimeric LpxA-like enzymes"/>
    <property type="match status" value="1"/>
</dbReference>
<gene>
    <name evidence="5" type="ORF">CEN91_453</name>
</gene>
<dbReference type="GO" id="GO:0016746">
    <property type="term" value="F:acyltransferase activity"/>
    <property type="evidence" value="ECO:0007669"/>
    <property type="project" value="UniProtKB-KW"/>
</dbReference>
<evidence type="ECO:0000256" key="4">
    <source>
        <dbReference type="ARBA" id="ARBA00023315"/>
    </source>
</evidence>
<dbReference type="Pfam" id="PF14602">
    <property type="entry name" value="Hexapep_2"/>
    <property type="match status" value="1"/>
</dbReference>
<feature type="non-terminal residue" evidence="5">
    <location>
        <position position="1"/>
    </location>
</feature>
<dbReference type="Pfam" id="PF00132">
    <property type="entry name" value="Hexapep"/>
    <property type="match status" value="2"/>
</dbReference>
<comment type="similarity">
    <text evidence="1">In the C-terminal section; belongs to the transferase hexapeptide repeat family.</text>
</comment>
<proteinExistence type="inferred from homology"/>
<evidence type="ECO:0000256" key="3">
    <source>
        <dbReference type="ARBA" id="ARBA00022679"/>
    </source>
</evidence>
<dbReference type="Gene3D" id="2.160.10.10">
    <property type="entry name" value="Hexapeptide repeat proteins"/>
    <property type="match status" value="1"/>
</dbReference>
<evidence type="ECO:0000256" key="2">
    <source>
        <dbReference type="ARBA" id="ARBA00007947"/>
    </source>
</evidence>
<reference evidence="5 6" key="1">
    <citation type="submission" date="2017-07" db="EMBL/GenBank/DDBJ databases">
        <title>Mechanisms for carbon and nitrogen cycling indicate functional differentiation within the Candidate Phyla Radiation.</title>
        <authorList>
            <person name="Danczak R.E."/>
            <person name="Johnston M.D."/>
            <person name="Kenah C."/>
            <person name="Slattery M."/>
            <person name="Wrighton K.C."/>
            <person name="Wilkins M.J."/>
        </authorList>
    </citation>
    <scope>NUCLEOTIDE SEQUENCE [LARGE SCALE GENOMIC DNA]</scope>
    <source>
        <strain evidence="5">Licking1014_85</strain>
    </source>
</reference>
<comment type="similarity">
    <text evidence="2">In the N-terminal section; belongs to the N-acetylglucosamine-1-phosphate uridyltransferase family.</text>
</comment>
<evidence type="ECO:0000256" key="1">
    <source>
        <dbReference type="ARBA" id="ARBA00007707"/>
    </source>
</evidence>
<protein>
    <submittedName>
        <fullName evidence="5">UDP-N-acetylglucosamine diphosphorylase/glucosamine-1-phosphate N-acetyltransferase GlmU</fullName>
    </submittedName>
</protein>
<dbReference type="InterPro" id="IPR001451">
    <property type="entry name" value="Hexapep"/>
</dbReference>
<dbReference type="PANTHER" id="PTHR43584">
    <property type="entry name" value="NUCLEOTIDYL TRANSFERASE"/>
    <property type="match status" value="1"/>
</dbReference>
<keyword evidence="3 5" id="KW-0808">Transferase</keyword>
<sequence length="229" mass="25143">DALNLYIKNKKTGLIILKKETPALKYSWELLEILRIKLNSEEFKNYISPNAQIGRNAVINGNVFIGDNVTIGENAVINGPCFIGDNCKIGVNCVFRGPVNLEKDVLTGSFTELKNCIVQEGTHFHSGYFGDSIIGKNCRFGAGFITANRRIDRGNIKSMVKGNKIDTGLTYFGTIVGENTRFGIHSGTMPGVLIGSDCIIGPGTLVFENIEDNTNFFTEFKGTKKQFST</sequence>
<dbReference type="GO" id="GO:0016779">
    <property type="term" value="F:nucleotidyltransferase activity"/>
    <property type="evidence" value="ECO:0007669"/>
    <property type="project" value="UniProtKB-ARBA"/>
</dbReference>
<dbReference type="AlphaFoldDB" id="A0A554LHS1"/>
<dbReference type="EMBL" id="VMGI01000063">
    <property type="protein sequence ID" value="TSC92406.1"/>
    <property type="molecule type" value="Genomic_DNA"/>
</dbReference>
<organism evidence="5 6">
    <name type="scientific">Candidatus Berkelbacteria bacterium Licking1014_85</name>
    <dbReference type="NCBI Taxonomy" id="2017148"/>
    <lineage>
        <taxon>Bacteria</taxon>
        <taxon>Candidatus Berkelbacteria</taxon>
    </lineage>
</organism>
<evidence type="ECO:0000313" key="5">
    <source>
        <dbReference type="EMBL" id="TSC92406.1"/>
    </source>
</evidence>
<dbReference type="InterPro" id="IPR011004">
    <property type="entry name" value="Trimer_LpxA-like_sf"/>
</dbReference>
<comment type="caution">
    <text evidence="5">The sequence shown here is derived from an EMBL/GenBank/DDBJ whole genome shotgun (WGS) entry which is preliminary data.</text>
</comment>
<evidence type="ECO:0000313" key="6">
    <source>
        <dbReference type="Proteomes" id="UP000315589"/>
    </source>
</evidence>